<gene>
    <name evidence="2" type="ORF">O9G_002192</name>
</gene>
<dbReference type="PANTHER" id="PTHR11122">
    <property type="entry name" value="APOSPORY-ASSOCIATED PROTEIN C-RELATED"/>
    <property type="match status" value="1"/>
</dbReference>
<dbReference type="SUPFAM" id="SSF48452">
    <property type="entry name" value="TPR-like"/>
    <property type="match status" value="1"/>
</dbReference>
<dbReference type="OrthoDB" id="1659429at2759"/>
<feature type="region of interest" description="Disordered" evidence="1">
    <location>
        <begin position="455"/>
        <end position="484"/>
    </location>
</feature>
<dbReference type="GO" id="GO:0005737">
    <property type="term" value="C:cytoplasm"/>
    <property type="evidence" value="ECO:0007669"/>
    <property type="project" value="TreeGrafter"/>
</dbReference>
<evidence type="ECO:0000313" key="2">
    <source>
        <dbReference type="EMBL" id="EPZ32352.1"/>
    </source>
</evidence>
<keyword evidence="3" id="KW-1185">Reference proteome</keyword>
<dbReference type="HOGENOM" id="CLU_503585_0_0_1"/>
<dbReference type="Pfam" id="PF01263">
    <property type="entry name" value="Aldose_epim"/>
    <property type="match status" value="1"/>
</dbReference>
<dbReference type="SUPFAM" id="SSF74650">
    <property type="entry name" value="Galactose mutarotase-like"/>
    <property type="match status" value="1"/>
</dbReference>
<dbReference type="PANTHER" id="PTHR11122:SF13">
    <property type="entry name" value="GLUCOSE-6-PHOSPHATE 1-EPIMERASE"/>
    <property type="match status" value="1"/>
</dbReference>
<feature type="compositionally biased region" description="Polar residues" evidence="1">
    <location>
        <begin position="519"/>
        <end position="535"/>
    </location>
</feature>
<name>A0A075AUE7_ROZAC</name>
<dbReference type="InterPro" id="IPR011990">
    <property type="entry name" value="TPR-like_helical_dom_sf"/>
</dbReference>
<protein>
    <submittedName>
        <fullName evidence="2">Aldose 1-/Glucose-6-phosphate 1-epimerase domain-containing protein</fullName>
    </submittedName>
</protein>
<feature type="region of interest" description="Disordered" evidence="1">
    <location>
        <begin position="243"/>
        <end position="269"/>
    </location>
</feature>
<organism evidence="2 3">
    <name type="scientific">Rozella allomycis (strain CSF55)</name>
    <dbReference type="NCBI Taxonomy" id="988480"/>
    <lineage>
        <taxon>Eukaryota</taxon>
        <taxon>Fungi</taxon>
        <taxon>Fungi incertae sedis</taxon>
        <taxon>Cryptomycota</taxon>
        <taxon>Cryptomycota incertae sedis</taxon>
        <taxon>Rozella</taxon>
    </lineage>
</organism>
<dbReference type="Gene3D" id="1.25.40.10">
    <property type="entry name" value="Tetratricopeptide repeat domain"/>
    <property type="match status" value="1"/>
</dbReference>
<reference evidence="2 3" key="1">
    <citation type="journal article" date="2013" name="Curr. Biol.">
        <title>Shared signatures of parasitism and phylogenomics unite Cryptomycota and microsporidia.</title>
        <authorList>
            <person name="James T.Y."/>
            <person name="Pelin A."/>
            <person name="Bonen L."/>
            <person name="Ahrendt S."/>
            <person name="Sain D."/>
            <person name="Corradi N."/>
            <person name="Stajich J.E."/>
        </authorList>
    </citation>
    <scope>NUCLEOTIDE SEQUENCE [LARGE SCALE GENOMIC DNA]</scope>
    <source>
        <strain evidence="2 3">CSF55</strain>
    </source>
</reference>
<feature type="compositionally biased region" description="Basic and acidic residues" evidence="1">
    <location>
        <begin position="503"/>
        <end position="518"/>
    </location>
</feature>
<dbReference type="EMBL" id="KE561158">
    <property type="protein sequence ID" value="EPZ32352.1"/>
    <property type="molecule type" value="Genomic_DNA"/>
</dbReference>
<dbReference type="AlphaFoldDB" id="A0A075AUE7"/>
<dbReference type="InterPro" id="IPR014718">
    <property type="entry name" value="GH-type_carb-bd"/>
</dbReference>
<proteinExistence type="predicted"/>
<dbReference type="Proteomes" id="UP000030755">
    <property type="component" value="Unassembled WGS sequence"/>
</dbReference>
<accession>A0A075AUE7</accession>
<dbReference type="GO" id="GO:0030246">
    <property type="term" value="F:carbohydrate binding"/>
    <property type="evidence" value="ECO:0007669"/>
    <property type="project" value="InterPro"/>
</dbReference>
<evidence type="ECO:0000313" key="3">
    <source>
        <dbReference type="Proteomes" id="UP000030755"/>
    </source>
</evidence>
<dbReference type="InterPro" id="IPR011013">
    <property type="entry name" value="Gal_mutarotase_sf_dom"/>
</dbReference>
<evidence type="ECO:0000256" key="1">
    <source>
        <dbReference type="SAM" id="MobiDB-lite"/>
    </source>
</evidence>
<dbReference type="InterPro" id="IPR008183">
    <property type="entry name" value="Aldose_1/G6P_1-epimerase"/>
</dbReference>
<feature type="compositionally biased region" description="Polar residues" evidence="1">
    <location>
        <begin position="468"/>
        <end position="482"/>
    </location>
</feature>
<dbReference type="GO" id="GO:0005975">
    <property type="term" value="P:carbohydrate metabolic process"/>
    <property type="evidence" value="ECO:0007669"/>
    <property type="project" value="InterPro"/>
</dbReference>
<feature type="compositionally biased region" description="Basic and acidic residues" evidence="1">
    <location>
        <begin position="455"/>
        <end position="467"/>
    </location>
</feature>
<feature type="region of interest" description="Disordered" evidence="1">
    <location>
        <begin position="501"/>
        <end position="541"/>
    </location>
</feature>
<dbReference type="Gene3D" id="2.70.98.10">
    <property type="match status" value="1"/>
</dbReference>
<sequence>MPFEIKKLENGNIDSVKISIGQSYCNIHIFGATITHCTLQNRTILFLSDKALFDKSKPIRGAQFGKGKIPTQHGFARNIDWTWSKNVNECKDYIETSFELTDNETTRKLWPHSFKLTYHVVLFKDKLTTRIRVQNTGDSVFEFQTLFHTYFYTSDIANVRVKGLKGASFCDDLTRQNGVENNEAITFGKEVDCRYYSIPESLHLETGDFDITLQLNGFSDVVVWNPWIQKSKTMADFGDESVISNTPPVNNENHDIGDDGSGNDGPVSSFQSLQAEGDLLAKQGDPRKAVEAFTKNCLVSRAKCHLQLGDPKAALSDAEASLKEDKDFFKEYQLKPIHSQRSDSYTMSTPFITPSALKTNDKKSMARATVIDVKKSVAQLKVVDTALQAKREANEKQLLGELYADKEYLQKLADDPDFAPNDSLSDLINEGLQYLESRTEFWRQQKPIYARKTETKRIHEKLNKSKQSDSSGRTESAISSQKGKAALNEFETSKKISLTGDKTYLEVKDTMNDHRKISVSENKSMSKSFSNQESIQLEARN</sequence>
<dbReference type="STRING" id="988480.A0A075AUE7"/>
<dbReference type="GO" id="GO:0047938">
    <property type="term" value="F:glucose-6-phosphate 1-epimerase activity"/>
    <property type="evidence" value="ECO:0007669"/>
    <property type="project" value="TreeGrafter"/>
</dbReference>